<dbReference type="EMBL" id="JALPTH010000001">
    <property type="protein sequence ID" value="MCK8676134.1"/>
    <property type="molecule type" value="Genomic_DNA"/>
</dbReference>
<dbReference type="Proteomes" id="UP001522868">
    <property type="component" value="Unassembled WGS sequence"/>
</dbReference>
<gene>
    <name evidence="3" type="ORF">M1O15_01625</name>
</gene>
<accession>A0ABT0I495</accession>
<name>A0ABT0I495_9ACTN</name>
<comment type="similarity">
    <text evidence="1">Belongs to the AHA1 family.</text>
</comment>
<sequence>MYTTRVSRRVRAPRRAVYRTLLDPEAVARWRVPDGMSCEVHSFDARAGGRFRVSLRYGDPAATGKSAEHTDTYSGVFTELVPDERVVEELAFETAAPALAGTMRLTTTLTETGDGSTEIAMVHEGVPDGVRPEDNETGTRMALDALARLVEEPPAAAGPTGPAAGPA</sequence>
<protein>
    <submittedName>
        <fullName evidence="3">SRPBCC domain-containing protein</fullName>
    </submittedName>
</protein>
<comment type="caution">
    <text evidence="3">The sequence shown here is derived from an EMBL/GenBank/DDBJ whole genome shotgun (WGS) entry which is preliminary data.</text>
</comment>
<evidence type="ECO:0000259" key="2">
    <source>
        <dbReference type="Pfam" id="PF08327"/>
    </source>
</evidence>
<proteinExistence type="inferred from homology"/>
<evidence type="ECO:0000256" key="1">
    <source>
        <dbReference type="ARBA" id="ARBA00006817"/>
    </source>
</evidence>
<feature type="domain" description="Activator of Hsp90 ATPase homologue 1/2-like C-terminal" evidence="2">
    <location>
        <begin position="11"/>
        <end position="151"/>
    </location>
</feature>
<keyword evidence="4" id="KW-1185">Reference proteome</keyword>
<dbReference type="InterPro" id="IPR013538">
    <property type="entry name" value="ASHA1/2-like_C"/>
</dbReference>
<evidence type="ECO:0000313" key="4">
    <source>
        <dbReference type="Proteomes" id="UP001522868"/>
    </source>
</evidence>
<organism evidence="3 4">
    <name type="scientific">Streptomyces lichenis</name>
    <dbReference type="NCBI Taxonomy" id="2306967"/>
    <lineage>
        <taxon>Bacteria</taxon>
        <taxon>Bacillati</taxon>
        <taxon>Actinomycetota</taxon>
        <taxon>Actinomycetes</taxon>
        <taxon>Kitasatosporales</taxon>
        <taxon>Streptomycetaceae</taxon>
        <taxon>Streptomyces</taxon>
    </lineage>
</organism>
<dbReference type="Pfam" id="PF08327">
    <property type="entry name" value="AHSA1"/>
    <property type="match status" value="1"/>
</dbReference>
<dbReference type="SUPFAM" id="SSF55961">
    <property type="entry name" value="Bet v1-like"/>
    <property type="match status" value="1"/>
</dbReference>
<reference evidence="3 4" key="1">
    <citation type="submission" date="2022-04" db="EMBL/GenBank/DDBJ databases">
        <title>Streptomyces sp. nov. LCR6-01 isolated from Lichen of Dirinaria sp.</title>
        <authorList>
            <person name="Kanchanasin P."/>
            <person name="Tanasupawat S."/>
            <person name="Phongsopitanun W."/>
        </authorList>
    </citation>
    <scope>NUCLEOTIDE SEQUENCE [LARGE SCALE GENOMIC DNA]</scope>
    <source>
        <strain evidence="3 4">LCR6-01</strain>
    </source>
</reference>
<dbReference type="RefSeq" id="WP_248631314.1">
    <property type="nucleotide sequence ID" value="NZ_JALPTH010000001.1"/>
</dbReference>
<evidence type="ECO:0000313" key="3">
    <source>
        <dbReference type="EMBL" id="MCK8676134.1"/>
    </source>
</evidence>
<dbReference type="InterPro" id="IPR023393">
    <property type="entry name" value="START-like_dom_sf"/>
</dbReference>
<dbReference type="Gene3D" id="3.30.530.20">
    <property type="match status" value="1"/>
</dbReference>